<dbReference type="InterPro" id="IPR019049">
    <property type="entry name" value="Nucleoporin_prot_Ndc1/Nup"/>
</dbReference>
<dbReference type="EMBL" id="KZ678441">
    <property type="protein sequence ID" value="PSR85562.1"/>
    <property type="molecule type" value="Genomic_DNA"/>
</dbReference>
<feature type="transmembrane region" description="Helical" evidence="13">
    <location>
        <begin position="21"/>
        <end position="41"/>
    </location>
</feature>
<accession>A0A2T3A861</accession>
<dbReference type="GO" id="GO:0106166">
    <property type="term" value="F:spindle pole body-nuclear membrane anchor activity"/>
    <property type="evidence" value="ECO:0007669"/>
    <property type="project" value="TreeGrafter"/>
</dbReference>
<evidence type="ECO:0000256" key="8">
    <source>
        <dbReference type="ARBA" id="ARBA00022989"/>
    </source>
</evidence>
<dbReference type="GO" id="GO:0070631">
    <property type="term" value="P:spindle pole body localization"/>
    <property type="evidence" value="ECO:0007669"/>
    <property type="project" value="TreeGrafter"/>
</dbReference>
<feature type="transmembrane region" description="Helical" evidence="13">
    <location>
        <begin position="56"/>
        <end position="82"/>
    </location>
</feature>
<protein>
    <submittedName>
        <fullName evidence="14">Nucleoporin protein Ndc1-Nup</fullName>
    </submittedName>
</protein>
<dbReference type="GO" id="GO:0015031">
    <property type="term" value="P:protein transport"/>
    <property type="evidence" value="ECO:0007669"/>
    <property type="project" value="UniProtKB-KW"/>
</dbReference>
<feature type="transmembrane region" description="Helical" evidence="13">
    <location>
        <begin position="211"/>
        <end position="234"/>
    </location>
</feature>
<keyword evidence="7" id="KW-0653">Protein transport</keyword>
<reference evidence="14 15" key="1">
    <citation type="journal article" date="2018" name="Mycol. Prog.">
        <title>Coniella lustricola, a new species from submerged detritus.</title>
        <authorList>
            <person name="Raudabaugh D.B."/>
            <person name="Iturriaga T."/>
            <person name="Carver A."/>
            <person name="Mondo S."/>
            <person name="Pangilinan J."/>
            <person name="Lipzen A."/>
            <person name="He G."/>
            <person name="Amirebrahimi M."/>
            <person name="Grigoriev I.V."/>
            <person name="Miller A.N."/>
        </authorList>
    </citation>
    <scope>NUCLEOTIDE SEQUENCE [LARGE SCALE GENOMIC DNA]</scope>
    <source>
        <strain evidence="14 15">B22-T-1</strain>
    </source>
</reference>
<proteinExistence type="inferred from homology"/>
<dbReference type="InParanoid" id="A0A2T3A861"/>
<sequence length="656" mass="73803">MAPVRRAPYKDFLQASLQRRFSSTTTILLAIAYIESVVFVICRSPSAIFSSWGSLFWLFFPIGPTGVRAFFIFLCGLSIIVLRIAQYHVGIRTANCGFQTFLRYVATSQVLEAVVSYTLSSLLFSQVYLWTSRSEDLNWVVIHSGDRARLNEKPIFYTVHCILFGLMQGVLHIYRDADRLLLRVVKLKDGHPAPRDDKASLQTRLRHQVPALAGAAMMQAAAGLVLSLFVYHVVTLPSFLSGMTVRSLAWRTALSLYRPFYNLPRTNMVPVTLASINGWMWLRCFFTGFMLMFMWLTGTKMFSLLLVRAPVKLGNPLTSESKDPNGSLLNGLKSKKLHIKAFAMWELALIAKDFEPRRVAIYKDIDRKDGPTWSQIYALCMDLVKEIEARIDSYGKHPEPPPKDIVRGVNGAQALGRHQSRVSNDPILISAPTRKNRLESLVERATAHSSGHQSRFSPIVKQGYSQTRGVFAEMTRQATSGEDLHSPIQTWTRRFLRSPLGRPFRQTYNQRLTVAVLGTPYAELSLYINAISAVTRLALHSLAEDSYGNVQRDVAPMIRRFTSLTVKLETFKAGFPSHWAELGAPQKCAVVDAVIETLKEALRQLLESFGPYARDIRLTFADMRQAKDAAGIAHKASGRASAEIEAIRPPEMRQVW</sequence>
<evidence type="ECO:0000256" key="10">
    <source>
        <dbReference type="ARBA" id="ARBA00023132"/>
    </source>
</evidence>
<comment type="subcellular location">
    <subcellularLocation>
        <location evidence="1">Nucleus membrane</location>
        <topology evidence="1">Multi-pass membrane protein</topology>
    </subcellularLocation>
    <subcellularLocation>
        <location evidence="2">Nucleus</location>
        <location evidence="2">Nuclear pore complex</location>
    </subcellularLocation>
</comment>
<organism evidence="14 15">
    <name type="scientific">Coniella lustricola</name>
    <dbReference type="NCBI Taxonomy" id="2025994"/>
    <lineage>
        <taxon>Eukaryota</taxon>
        <taxon>Fungi</taxon>
        <taxon>Dikarya</taxon>
        <taxon>Ascomycota</taxon>
        <taxon>Pezizomycotina</taxon>
        <taxon>Sordariomycetes</taxon>
        <taxon>Sordariomycetidae</taxon>
        <taxon>Diaporthales</taxon>
        <taxon>Schizoparmaceae</taxon>
        <taxon>Coniella</taxon>
    </lineage>
</organism>
<keyword evidence="5 13" id="KW-0812">Transmembrane</keyword>
<dbReference type="AlphaFoldDB" id="A0A2T3A861"/>
<dbReference type="GO" id="GO:0005816">
    <property type="term" value="C:spindle pole body"/>
    <property type="evidence" value="ECO:0007669"/>
    <property type="project" value="TreeGrafter"/>
</dbReference>
<dbReference type="Pfam" id="PF09531">
    <property type="entry name" value="Ndc1_Nup"/>
    <property type="match status" value="1"/>
</dbReference>
<comment type="similarity">
    <text evidence="3">Belongs to the NDC1 family.</text>
</comment>
<evidence type="ECO:0000256" key="3">
    <source>
        <dbReference type="ARBA" id="ARBA00005760"/>
    </source>
</evidence>
<dbReference type="STRING" id="2025994.A0A2T3A861"/>
<evidence type="ECO:0000256" key="5">
    <source>
        <dbReference type="ARBA" id="ARBA00022692"/>
    </source>
</evidence>
<dbReference type="GO" id="GO:0070762">
    <property type="term" value="C:nuclear pore transmembrane ring"/>
    <property type="evidence" value="ECO:0007669"/>
    <property type="project" value="TreeGrafter"/>
</dbReference>
<evidence type="ECO:0000256" key="4">
    <source>
        <dbReference type="ARBA" id="ARBA00022448"/>
    </source>
</evidence>
<feature type="transmembrane region" description="Helical" evidence="13">
    <location>
        <begin position="155"/>
        <end position="174"/>
    </location>
</feature>
<keyword evidence="9" id="KW-0811">Translocation</keyword>
<evidence type="ECO:0000313" key="14">
    <source>
        <dbReference type="EMBL" id="PSR85562.1"/>
    </source>
</evidence>
<keyword evidence="12" id="KW-0539">Nucleus</keyword>
<keyword evidence="6" id="KW-0509">mRNA transport</keyword>
<keyword evidence="11 13" id="KW-0472">Membrane</keyword>
<keyword evidence="4" id="KW-0813">Transport</keyword>
<dbReference type="GO" id="GO:0006999">
    <property type="term" value="P:nuclear pore organization"/>
    <property type="evidence" value="ECO:0007669"/>
    <property type="project" value="TreeGrafter"/>
</dbReference>
<feature type="transmembrane region" description="Helical" evidence="13">
    <location>
        <begin position="278"/>
        <end position="298"/>
    </location>
</feature>
<keyword evidence="10" id="KW-0906">Nuclear pore complex</keyword>
<keyword evidence="8 13" id="KW-1133">Transmembrane helix</keyword>
<evidence type="ECO:0000256" key="9">
    <source>
        <dbReference type="ARBA" id="ARBA00023010"/>
    </source>
</evidence>
<evidence type="ECO:0000313" key="15">
    <source>
        <dbReference type="Proteomes" id="UP000241462"/>
    </source>
</evidence>
<keyword evidence="15" id="KW-1185">Reference proteome</keyword>
<gene>
    <name evidence="14" type="ORF">BD289DRAFT_389718</name>
</gene>
<name>A0A2T3A861_9PEZI</name>
<evidence type="ECO:0000256" key="2">
    <source>
        <dbReference type="ARBA" id="ARBA00004567"/>
    </source>
</evidence>
<dbReference type="GO" id="GO:0031965">
    <property type="term" value="C:nuclear membrane"/>
    <property type="evidence" value="ECO:0007669"/>
    <property type="project" value="UniProtKB-SubCell"/>
</dbReference>
<dbReference type="PANTHER" id="PTHR13269:SF6">
    <property type="entry name" value="NUCLEOPORIN NDC1"/>
    <property type="match status" value="1"/>
</dbReference>
<evidence type="ECO:0000256" key="12">
    <source>
        <dbReference type="ARBA" id="ARBA00023242"/>
    </source>
</evidence>
<dbReference type="GO" id="GO:0051028">
    <property type="term" value="P:mRNA transport"/>
    <property type="evidence" value="ECO:0007669"/>
    <property type="project" value="UniProtKB-KW"/>
</dbReference>
<evidence type="ECO:0000256" key="13">
    <source>
        <dbReference type="SAM" id="Phobius"/>
    </source>
</evidence>
<dbReference type="Proteomes" id="UP000241462">
    <property type="component" value="Unassembled WGS sequence"/>
</dbReference>
<evidence type="ECO:0000256" key="1">
    <source>
        <dbReference type="ARBA" id="ARBA00004232"/>
    </source>
</evidence>
<evidence type="ECO:0000256" key="7">
    <source>
        <dbReference type="ARBA" id="ARBA00022927"/>
    </source>
</evidence>
<evidence type="ECO:0000256" key="6">
    <source>
        <dbReference type="ARBA" id="ARBA00022816"/>
    </source>
</evidence>
<dbReference type="PANTHER" id="PTHR13269">
    <property type="entry name" value="NUCLEOPORIN NDC1"/>
    <property type="match status" value="1"/>
</dbReference>
<dbReference type="OrthoDB" id="67850at2759"/>
<evidence type="ECO:0000256" key="11">
    <source>
        <dbReference type="ARBA" id="ARBA00023136"/>
    </source>
</evidence>